<reference evidence="9 10" key="1">
    <citation type="submission" date="2019-01" db="EMBL/GenBank/DDBJ databases">
        <authorList>
            <consortium name="Pathogen Informatics"/>
        </authorList>
    </citation>
    <scope>NUCLEOTIDE SEQUENCE [LARGE SCALE GENOMIC DNA]</scope>
    <source>
        <strain evidence="9 10">NCTC10181</strain>
    </source>
</reference>
<keyword evidence="4 9" id="KW-0418">Kinase</keyword>
<protein>
    <submittedName>
        <fullName evidence="9">Serine/threonine protein kinase</fullName>
        <ecNumber evidence="9">2.7.11.1</ecNumber>
    </submittedName>
</protein>
<dbReference type="GO" id="GO:0005524">
    <property type="term" value="F:ATP binding"/>
    <property type="evidence" value="ECO:0007669"/>
    <property type="project" value="UniProtKB-UniRule"/>
</dbReference>
<feature type="binding site" evidence="6">
    <location>
        <position position="46"/>
    </location>
    <ligand>
        <name>ATP</name>
        <dbReference type="ChEBI" id="CHEBI:30616"/>
    </ligand>
</feature>
<dbReference type="EMBL" id="LR215036">
    <property type="protein sequence ID" value="VEU75007.1"/>
    <property type="molecule type" value="Genomic_DNA"/>
</dbReference>
<feature type="domain" description="Protein kinase" evidence="8">
    <location>
        <begin position="16"/>
        <end position="272"/>
    </location>
</feature>
<keyword evidence="7" id="KW-0472">Membrane</keyword>
<dbReference type="PROSITE" id="PS50011">
    <property type="entry name" value="PROTEIN_KINASE_DOM"/>
    <property type="match status" value="1"/>
</dbReference>
<evidence type="ECO:0000256" key="5">
    <source>
        <dbReference type="ARBA" id="ARBA00022840"/>
    </source>
</evidence>
<dbReference type="PROSITE" id="PS00108">
    <property type="entry name" value="PROTEIN_KINASE_ST"/>
    <property type="match status" value="1"/>
</dbReference>
<keyword evidence="5 6" id="KW-0067">ATP-binding</keyword>
<dbReference type="KEGG" id="mcit:NCTC10181_00882"/>
<dbReference type="Gene3D" id="1.10.510.10">
    <property type="entry name" value="Transferase(Phosphotransferase) domain 1"/>
    <property type="match status" value="1"/>
</dbReference>
<dbReference type="Proteomes" id="UP000290985">
    <property type="component" value="Chromosome"/>
</dbReference>
<feature type="transmembrane region" description="Helical" evidence="7">
    <location>
        <begin position="302"/>
        <end position="325"/>
    </location>
</feature>
<keyword evidence="7" id="KW-1133">Transmembrane helix</keyword>
<dbReference type="InterPro" id="IPR000719">
    <property type="entry name" value="Prot_kinase_dom"/>
</dbReference>
<accession>A0A449B331</accession>
<dbReference type="CDD" id="cd14014">
    <property type="entry name" value="STKc_PknB_like"/>
    <property type="match status" value="1"/>
</dbReference>
<keyword evidence="3 6" id="KW-0547">Nucleotide-binding</keyword>
<evidence type="ECO:0000256" key="1">
    <source>
        <dbReference type="ARBA" id="ARBA00022527"/>
    </source>
</evidence>
<dbReference type="RefSeq" id="WP_129725778.1">
    <property type="nucleotide sequence ID" value="NZ_CP101807.1"/>
</dbReference>
<evidence type="ECO:0000313" key="10">
    <source>
        <dbReference type="Proteomes" id="UP000290985"/>
    </source>
</evidence>
<dbReference type="Pfam" id="PF00069">
    <property type="entry name" value="Pkinase"/>
    <property type="match status" value="1"/>
</dbReference>
<evidence type="ECO:0000256" key="6">
    <source>
        <dbReference type="PROSITE-ProRule" id="PRU10141"/>
    </source>
</evidence>
<dbReference type="PROSITE" id="PS00107">
    <property type="entry name" value="PROTEIN_KINASE_ATP"/>
    <property type="match status" value="1"/>
</dbReference>
<gene>
    <name evidence="9" type="primary">pknB</name>
    <name evidence="9" type="ORF">NCTC10181_00882</name>
</gene>
<proteinExistence type="predicted"/>
<evidence type="ECO:0000313" key="9">
    <source>
        <dbReference type="EMBL" id="VEU75007.1"/>
    </source>
</evidence>
<keyword evidence="7" id="KW-0812">Transmembrane</keyword>
<evidence type="ECO:0000256" key="2">
    <source>
        <dbReference type="ARBA" id="ARBA00022679"/>
    </source>
</evidence>
<dbReference type="SMART" id="SM00220">
    <property type="entry name" value="S_TKc"/>
    <property type="match status" value="1"/>
</dbReference>
<evidence type="ECO:0000259" key="8">
    <source>
        <dbReference type="PROSITE" id="PS50011"/>
    </source>
</evidence>
<dbReference type="InterPro" id="IPR017441">
    <property type="entry name" value="Protein_kinase_ATP_BS"/>
</dbReference>
<organism evidence="9 10">
    <name type="scientific">Mycoplasmopsis citelli</name>
    <dbReference type="NCBI Taxonomy" id="171281"/>
    <lineage>
        <taxon>Bacteria</taxon>
        <taxon>Bacillati</taxon>
        <taxon>Mycoplasmatota</taxon>
        <taxon>Mycoplasmoidales</taxon>
        <taxon>Metamycoplasmataceae</taxon>
        <taxon>Mycoplasmopsis</taxon>
    </lineage>
</organism>
<keyword evidence="10" id="KW-1185">Reference proteome</keyword>
<sequence>MKNKYILESSKVHQKYQIEKLIGSGGMGSVFLVHPKNNPNQKFALKYYKNAMQTNNALRFKSEAHLLDKISSKFIPKFEEFYEDEAEMFYVMEYIQGETLSNLLAKKGRLDTRRAINYMKQINEGIGELHVFNIIHRDIKSQNIIVTKNQEIKIVDLGISLTPNSQRITKTSTVVCSPYYAAPEINSKITKAVDIYALGIVFFEMLTGKYPFKGKDEYETIKMHKEKTFPNIREFIDVPWSIHNIIAKAVAKDPKKRYENVWQFNKDLSKALTPEGKAEKPLNIKTLQVQKSKDLFFASNKFLLFGLIFVLLVIINVLILMFVGVK</sequence>
<name>A0A449B331_9BACT</name>
<dbReference type="GO" id="GO:0004674">
    <property type="term" value="F:protein serine/threonine kinase activity"/>
    <property type="evidence" value="ECO:0007669"/>
    <property type="project" value="UniProtKB-KW"/>
</dbReference>
<dbReference type="OrthoDB" id="9788659at2"/>
<dbReference type="AlphaFoldDB" id="A0A449B331"/>
<evidence type="ECO:0000256" key="3">
    <source>
        <dbReference type="ARBA" id="ARBA00022741"/>
    </source>
</evidence>
<dbReference type="PANTHER" id="PTHR24345:SF0">
    <property type="entry name" value="CELL CYCLE SERINE_THREONINE-PROTEIN KINASE CDC5_MSD2"/>
    <property type="match status" value="1"/>
</dbReference>
<dbReference type="SUPFAM" id="SSF56112">
    <property type="entry name" value="Protein kinase-like (PK-like)"/>
    <property type="match status" value="1"/>
</dbReference>
<dbReference type="InterPro" id="IPR011009">
    <property type="entry name" value="Kinase-like_dom_sf"/>
</dbReference>
<dbReference type="InterPro" id="IPR008271">
    <property type="entry name" value="Ser/Thr_kinase_AS"/>
</dbReference>
<evidence type="ECO:0000256" key="7">
    <source>
        <dbReference type="SAM" id="Phobius"/>
    </source>
</evidence>
<dbReference type="EC" id="2.7.11.1" evidence="9"/>
<keyword evidence="2 9" id="KW-0808">Transferase</keyword>
<dbReference type="PANTHER" id="PTHR24345">
    <property type="entry name" value="SERINE/THREONINE-PROTEIN KINASE PLK"/>
    <property type="match status" value="1"/>
</dbReference>
<evidence type="ECO:0000256" key="4">
    <source>
        <dbReference type="ARBA" id="ARBA00022777"/>
    </source>
</evidence>
<keyword evidence="1 9" id="KW-0723">Serine/threonine-protein kinase</keyword>